<keyword evidence="5 7" id="KW-1133">Transmembrane helix</keyword>
<dbReference type="EMBL" id="JAFVMG010000008">
    <property type="protein sequence ID" value="MBO1328556.1"/>
    <property type="molecule type" value="Genomic_DNA"/>
</dbReference>
<feature type="transmembrane region" description="Helical" evidence="7">
    <location>
        <begin position="456"/>
        <end position="478"/>
    </location>
</feature>
<feature type="transmembrane region" description="Helical" evidence="7">
    <location>
        <begin position="124"/>
        <end position="142"/>
    </location>
</feature>
<keyword evidence="2" id="KW-0813">Transport</keyword>
<evidence type="ECO:0000256" key="4">
    <source>
        <dbReference type="ARBA" id="ARBA00022692"/>
    </source>
</evidence>
<gene>
    <name evidence="8" type="ORF">J2D75_08705</name>
</gene>
<keyword evidence="6 7" id="KW-0472">Membrane</keyword>
<name>A0ABS3LMH4_9PROT</name>
<feature type="transmembrane region" description="Helical" evidence="7">
    <location>
        <begin position="406"/>
        <end position="423"/>
    </location>
</feature>
<feature type="transmembrane region" description="Helical" evidence="7">
    <location>
        <begin position="342"/>
        <end position="367"/>
    </location>
</feature>
<dbReference type="Proteomes" id="UP000664399">
    <property type="component" value="Unassembled WGS sequence"/>
</dbReference>
<keyword evidence="9" id="KW-1185">Reference proteome</keyword>
<evidence type="ECO:0000313" key="9">
    <source>
        <dbReference type="Proteomes" id="UP000664399"/>
    </source>
</evidence>
<comment type="caution">
    <text evidence="8">The sequence shown here is derived from an EMBL/GenBank/DDBJ whole genome shotgun (WGS) entry which is preliminary data.</text>
</comment>
<evidence type="ECO:0000256" key="2">
    <source>
        <dbReference type="ARBA" id="ARBA00022448"/>
    </source>
</evidence>
<keyword evidence="4 7" id="KW-0812">Transmembrane</keyword>
<evidence type="ECO:0000256" key="3">
    <source>
        <dbReference type="ARBA" id="ARBA00022475"/>
    </source>
</evidence>
<organism evidence="8 9">
    <name type="scientific">Acetobacter suratthaniensis</name>
    <dbReference type="NCBI Taxonomy" id="1502841"/>
    <lineage>
        <taxon>Bacteria</taxon>
        <taxon>Pseudomonadati</taxon>
        <taxon>Pseudomonadota</taxon>
        <taxon>Alphaproteobacteria</taxon>
        <taxon>Acetobacterales</taxon>
        <taxon>Acetobacteraceae</taxon>
        <taxon>Acetobacter</taxon>
    </lineage>
</organism>
<dbReference type="PANTHER" id="PTHR30509">
    <property type="entry name" value="P-HYDROXYBENZOIC ACID EFFLUX PUMP SUBUNIT-RELATED"/>
    <property type="match status" value="1"/>
</dbReference>
<evidence type="ECO:0000256" key="1">
    <source>
        <dbReference type="ARBA" id="ARBA00004651"/>
    </source>
</evidence>
<dbReference type="Pfam" id="PF04632">
    <property type="entry name" value="FUSC"/>
    <property type="match status" value="2"/>
</dbReference>
<evidence type="ECO:0000313" key="8">
    <source>
        <dbReference type="EMBL" id="MBO1328556.1"/>
    </source>
</evidence>
<evidence type="ECO:0000256" key="5">
    <source>
        <dbReference type="ARBA" id="ARBA00022989"/>
    </source>
</evidence>
<feature type="transmembrane region" description="Helical" evidence="7">
    <location>
        <begin position="99"/>
        <end position="118"/>
    </location>
</feature>
<sequence>MDEECPRAQFVAFWSGTVAEGTRSAGQAGKALPVWADRWRWLTAPNMADLGFALRNTLAALLSLLIAMWMELDSPQWAPLTVWVVATASRGESLSKARWRLAGTGVGCVAGIGLIAAFPQQEGLFFVGLALWIGLCCGGATFFDGYRGYGLLVASFTSAIVAAGAIEQPDSVFDIAIARGTYIVLGILCESALAVLFLPGARTAARIRLPARLRALVDRVAEGVSPSPALFDVEAESHLLSDLVATNARVEFDVLEMGGGQGHAADHARAALANMLAAIAHARGGAPDTTCARDLEAARQHIGAITAPPRRDRFRFASRSPRHAVEALHNGLRATFGILAAWLVWVITAWPAGPTFVSFVALVYGLLATREVPALASAGFYHGAALCAGIAGLCVFVVIPAVTAPECLVLLLLVPMIIGGLAARSPRLVNQAFAFNMFLPVLIGPSNTGRLDEASFLNTALAFLAAVLFVRFTFGTILPFRADSHLRRTAAWVDRGLRAVARTGSRVGEHQWLMTNADSMVRAMRTSQGIPRQEILTYMDQHLHAMVQGLWLIEQRETHTRPPTPPIG</sequence>
<protein>
    <submittedName>
        <fullName evidence="8">FUSC family protein</fullName>
    </submittedName>
</protein>
<evidence type="ECO:0000256" key="6">
    <source>
        <dbReference type="ARBA" id="ARBA00023136"/>
    </source>
</evidence>
<accession>A0ABS3LMH4</accession>
<dbReference type="PANTHER" id="PTHR30509:SF9">
    <property type="entry name" value="MULTIDRUG RESISTANCE PROTEIN MDTO"/>
    <property type="match status" value="1"/>
</dbReference>
<feature type="transmembrane region" description="Helical" evidence="7">
    <location>
        <begin position="379"/>
        <end position="399"/>
    </location>
</feature>
<feature type="transmembrane region" description="Helical" evidence="7">
    <location>
        <begin position="149"/>
        <end position="166"/>
    </location>
</feature>
<reference evidence="8 9" key="1">
    <citation type="submission" date="2021-03" db="EMBL/GenBank/DDBJ databases">
        <title>The complete genome sequence of Acetobacter suratthaniensis TBRC 1719.</title>
        <authorList>
            <person name="Charoenyingcharoen P."/>
            <person name="Yukphan P."/>
        </authorList>
    </citation>
    <scope>NUCLEOTIDE SEQUENCE [LARGE SCALE GENOMIC DNA]</scope>
    <source>
        <strain evidence="8 9">TBRC 1719</strain>
    </source>
</reference>
<comment type="subcellular location">
    <subcellularLocation>
        <location evidence="1">Cell membrane</location>
        <topology evidence="1">Multi-pass membrane protein</topology>
    </subcellularLocation>
</comment>
<dbReference type="InterPro" id="IPR006726">
    <property type="entry name" value="PHBA_efflux_AaeB/fusaric-R"/>
</dbReference>
<proteinExistence type="predicted"/>
<evidence type="ECO:0000256" key="7">
    <source>
        <dbReference type="SAM" id="Phobius"/>
    </source>
</evidence>
<keyword evidence="3" id="KW-1003">Cell membrane</keyword>
<feature type="transmembrane region" description="Helical" evidence="7">
    <location>
        <begin position="172"/>
        <end position="198"/>
    </location>
</feature>